<protein>
    <submittedName>
        <fullName evidence="1">Uncharacterized protein</fullName>
    </submittedName>
</protein>
<organism evidence="1 2">
    <name type="scientific">Acetobacter pasteurianus</name>
    <name type="common">Acetobacter turbidans</name>
    <dbReference type="NCBI Taxonomy" id="438"/>
    <lineage>
        <taxon>Bacteria</taxon>
        <taxon>Pseudomonadati</taxon>
        <taxon>Pseudomonadota</taxon>
        <taxon>Alphaproteobacteria</taxon>
        <taxon>Acetobacterales</taxon>
        <taxon>Acetobacteraceae</taxon>
        <taxon>Acetobacter</taxon>
    </lineage>
</organism>
<comment type="caution">
    <text evidence="1">The sequence shown here is derived from an EMBL/GenBank/DDBJ whole genome shotgun (WGS) entry which is preliminary data.</text>
</comment>
<proteinExistence type="predicted"/>
<dbReference type="Proteomes" id="UP000093796">
    <property type="component" value="Unassembled WGS sequence"/>
</dbReference>
<evidence type="ECO:0000313" key="2">
    <source>
        <dbReference type="Proteomes" id="UP000093796"/>
    </source>
</evidence>
<sequence>MVEYEALLPPYRHVGRYPDRAIPLNKKMLEGVPS</sequence>
<accession>A0A1A0D171</accession>
<gene>
    <name evidence="1" type="ORF">SRCM100623_02372</name>
</gene>
<reference evidence="1 2" key="1">
    <citation type="submission" date="2016-05" db="EMBL/GenBank/DDBJ databases">
        <title>Genome sequencing of Acetobacter pasteurianus strain SRCM100623.</title>
        <authorList>
            <person name="Song Y.R."/>
        </authorList>
    </citation>
    <scope>NUCLEOTIDE SEQUENCE [LARGE SCALE GENOMIC DNA]</scope>
    <source>
        <strain evidence="1 2">SRCM100623</strain>
    </source>
</reference>
<dbReference type="EMBL" id="LYUD01000125">
    <property type="protein sequence ID" value="OAZ68924.1"/>
    <property type="molecule type" value="Genomic_DNA"/>
</dbReference>
<dbReference type="AlphaFoldDB" id="A0A1A0D171"/>
<name>A0A1A0D171_ACEPA</name>
<evidence type="ECO:0000313" key="1">
    <source>
        <dbReference type="EMBL" id="OAZ68924.1"/>
    </source>
</evidence>